<dbReference type="InterPro" id="IPR001789">
    <property type="entry name" value="Sig_transdc_resp-reg_receiver"/>
</dbReference>
<dbReference type="SMART" id="SM00116">
    <property type="entry name" value="CBS"/>
    <property type="match status" value="2"/>
</dbReference>
<dbReference type="InterPro" id="IPR000014">
    <property type="entry name" value="PAS"/>
</dbReference>
<dbReference type="InterPro" id="IPR003661">
    <property type="entry name" value="HisK_dim/P_dom"/>
</dbReference>
<dbReference type="Proteomes" id="UP000010366">
    <property type="component" value="Chromosome"/>
</dbReference>
<keyword evidence="11" id="KW-0175">Coiled coil</keyword>
<dbReference type="GO" id="GO:0000155">
    <property type="term" value="F:phosphorelay sensor kinase activity"/>
    <property type="evidence" value="ECO:0007669"/>
    <property type="project" value="InterPro"/>
</dbReference>
<accession>K9UAL7</accession>
<dbReference type="InterPro" id="IPR003018">
    <property type="entry name" value="GAF"/>
</dbReference>
<dbReference type="Gene3D" id="3.40.50.2300">
    <property type="match status" value="1"/>
</dbReference>
<dbReference type="Gene3D" id="3.30.450.20">
    <property type="entry name" value="PAS domain"/>
    <property type="match status" value="2"/>
</dbReference>
<evidence type="ECO:0000256" key="4">
    <source>
        <dbReference type="ARBA" id="ARBA00022553"/>
    </source>
</evidence>
<evidence type="ECO:0000256" key="9">
    <source>
        <dbReference type="PROSITE-ProRule" id="PRU00169"/>
    </source>
</evidence>
<evidence type="ECO:0000256" key="3">
    <source>
        <dbReference type="ARBA" id="ARBA00012438"/>
    </source>
</evidence>
<dbReference type="PRINTS" id="PR00344">
    <property type="entry name" value="BCTRLSENSOR"/>
</dbReference>
<evidence type="ECO:0000256" key="8">
    <source>
        <dbReference type="ARBA" id="ARBA00074306"/>
    </source>
</evidence>
<feature type="domain" description="PAC" evidence="15">
    <location>
        <begin position="416"/>
        <end position="468"/>
    </location>
</feature>
<dbReference type="CDD" id="cd16922">
    <property type="entry name" value="HATPase_EvgS-ArcB-TorS-like"/>
    <property type="match status" value="1"/>
</dbReference>
<dbReference type="InterPro" id="IPR036097">
    <property type="entry name" value="HisK_dim/P_sf"/>
</dbReference>
<dbReference type="SMART" id="SM00448">
    <property type="entry name" value="REC"/>
    <property type="match status" value="1"/>
</dbReference>
<dbReference type="HOGENOM" id="CLU_001445_1_0_3"/>
<dbReference type="SMART" id="SM00086">
    <property type="entry name" value="PAC"/>
    <property type="match status" value="2"/>
</dbReference>
<dbReference type="PANTHER" id="PTHR43047">
    <property type="entry name" value="TWO-COMPONENT HISTIDINE PROTEIN KINASE"/>
    <property type="match status" value="1"/>
</dbReference>
<dbReference type="PROSITE" id="PS50109">
    <property type="entry name" value="HIS_KIN"/>
    <property type="match status" value="1"/>
</dbReference>
<dbReference type="SUPFAM" id="SSF55785">
    <property type="entry name" value="PYP-like sensor domain (PAS domain)"/>
    <property type="match status" value="2"/>
</dbReference>
<feature type="domain" description="Phytochrome chromophore attachment site" evidence="12">
    <location>
        <begin position="684"/>
        <end position="835"/>
    </location>
</feature>
<dbReference type="InterPro" id="IPR035965">
    <property type="entry name" value="PAS-like_dom_sf"/>
</dbReference>
<dbReference type="GO" id="GO:0005886">
    <property type="term" value="C:plasma membrane"/>
    <property type="evidence" value="ECO:0007669"/>
    <property type="project" value="TreeGrafter"/>
</dbReference>
<dbReference type="InterPro" id="IPR003594">
    <property type="entry name" value="HATPase_dom"/>
</dbReference>
<dbReference type="KEGG" id="cmp:Cha6605_0897"/>
<dbReference type="InterPro" id="IPR000700">
    <property type="entry name" value="PAS-assoc_C"/>
</dbReference>
<dbReference type="CDD" id="cd00082">
    <property type="entry name" value="HisKA"/>
    <property type="match status" value="1"/>
</dbReference>
<dbReference type="Pfam" id="PF00571">
    <property type="entry name" value="CBS"/>
    <property type="match status" value="2"/>
</dbReference>
<dbReference type="InterPro" id="IPR016132">
    <property type="entry name" value="Phyto_chromo_attachment"/>
</dbReference>
<dbReference type="SUPFAM" id="SSF54631">
    <property type="entry name" value="CBS-domain pair"/>
    <property type="match status" value="1"/>
</dbReference>
<gene>
    <name evidence="17" type="ORF">Cha6605_0897</name>
</gene>
<sequence>MLNSFPLLTQSEPNSALVTHLWHRLVYPPLIMPPDRTVREAISLMKGIRIVCEPGKATAKPDKLQFQVISSCVSIVESGRLIGILTERDVVRLIAEGKDLSSLAIRDAMAAKTVTLNAADFTDISVAIDLLHRHHILYLPVVDDRDCLVGIISQESLQYHLTETLNAKVSKSETQKVQLLEHRIIALAEQVEEQTVRLKEREAQLQESQQFLQTVIETFPLAIFWKDRESRYLGCNHNFAQDANLNSPTEIVGKTDYDLCWGIAEGDAYSVDDRHIIATGRPKLGKIETQTAIDGSSRWIETNKMPMRNCNGETIGLIGTYQDITERKQTEAQLFRLSERLSLSLKSGSVGCWEWDIISGLLIWDDRMYELYGSEGSTRDSSISMAYDTWAKTIHPEDRPATEALLAQALLGEAEYDTEFRVIHPDGSIHFIKAYGLVQRDALDRPQSMTGINFDITAAKHDELVRQHNEQMIRQQAERESVLREITQRIRKSLDLKTIFETAVREIRHFMETDRVGIFKFNSELNFDDGKFVAESVNMQFQSILGVEIEDPGFGERLAHFYQKGRINAIENIHAAGLGDFEVEVLAKFQVRSNLVVPLLNGPMLWGLLCIHHCFADRSWQQGEINFVKQIAEQIGIAIQQATLYEKVQLELEIRWQAEEAIAIQLRQQKALAALAQQIRNSLNVAEILATATEQVKELMMVDRASIFQVSPNGHLRAVEEVVSPEYPRALDRNWDNEYLSNEEFEFYLDGNPNVVFDLKQDPRSAPLQAYIDHIGVKSKIVVPILLLFGNSATEQEIETWDEPHLWGLLSVHSCRTHRCWQDTEVKLVQQVADQLALAIHQASLFEKLQQELAERQQAQTQLLESNQQLAVSNQELARATRLKDEFLASMSHELRTPLNAILGLSESLQDGVFGNINERQQKSIITIEKSGKHLLALINDILDLSKIEANKFNLELTEVSVQSLCQNSVLFIKELAHKRQIRLQTQLPEQLKHLHIRVDDLRFRQVLINLLSNAVKFTPEGGNITLDIRVGLANGKTEKQAVNEAVVATDADTSIDRQSSVPVWQIAFSIIDTGIGIAPENMDKLFQSFIQIDSSLSRQYAGTGLGLSLVKRIVEMHGGTVSVQSEINRGSCFTVYLPLEPSLEMAFTPSPLPYPIASDPVPDETLVVPSQTSILLVENDEGNIETMTTYLQSRGYTIAVAENGRQAISFLENCTKDLTQGHPPNIILMDIQMPGMDGFEATKHIRQIPICATIPIIALTALAMPDDRQKCLDAGVDRYLAKPVKLSQLVATIETLIDK</sequence>
<dbReference type="InterPro" id="IPR029016">
    <property type="entry name" value="GAF-like_dom_sf"/>
</dbReference>
<evidence type="ECO:0000256" key="2">
    <source>
        <dbReference type="ARBA" id="ARBA00006402"/>
    </source>
</evidence>
<evidence type="ECO:0000256" key="7">
    <source>
        <dbReference type="ARBA" id="ARBA00023012"/>
    </source>
</evidence>
<dbReference type="Gene3D" id="3.30.450.40">
    <property type="match status" value="2"/>
</dbReference>
<dbReference type="Pfam" id="PF02518">
    <property type="entry name" value="HATPase_c"/>
    <property type="match status" value="1"/>
</dbReference>
<keyword evidence="7" id="KW-0902">Two-component regulatory system</keyword>
<keyword evidence="6" id="KW-0418">Kinase</keyword>
<dbReference type="Pfam" id="PF00512">
    <property type="entry name" value="HisKA"/>
    <property type="match status" value="1"/>
</dbReference>
<name>K9UAL7_CHAP6</name>
<dbReference type="Pfam" id="PF00072">
    <property type="entry name" value="Response_reg"/>
    <property type="match status" value="1"/>
</dbReference>
<feature type="domain" description="Phytochrome chromophore attachment site" evidence="12">
    <location>
        <begin position="495"/>
        <end position="634"/>
    </location>
</feature>
<dbReference type="SMART" id="SM00388">
    <property type="entry name" value="HisKA"/>
    <property type="match status" value="1"/>
</dbReference>
<feature type="domain" description="Response regulatory" evidence="14">
    <location>
        <begin position="1174"/>
        <end position="1298"/>
    </location>
</feature>
<dbReference type="SUPFAM" id="SSF55874">
    <property type="entry name" value="ATPase domain of HSP90 chaperone/DNA topoisomerase II/histidine kinase"/>
    <property type="match status" value="1"/>
</dbReference>
<dbReference type="SUPFAM" id="SSF55781">
    <property type="entry name" value="GAF domain-like"/>
    <property type="match status" value="2"/>
</dbReference>
<organism evidence="17 18">
    <name type="scientific">Chamaesiphon minutus (strain ATCC 27169 / PCC 6605)</name>
    <dbReference type="NCBI Taxonomy" id="1173020"/>
    <lineage>
        <taxon>Bacteria</taxon>
        <taxon>Bacillati</taxon>
        <taxon>Cyanobacteriota</taxon>
        <taxon>Cyanophyceae</taxon>
        <taxon>Gomontiellales</taxon>
        <taxon>Chamaesiphonaceae</taxon>
        <taxon>Chamaesiphon</taxon>
    </lineage>
</organism>
<dbReference type="InterPro" id="IPR001610">
    <property type="entry name" value="PAC"/>
</dbReference>
<dbReference type="PANTHER" id="PTHR43047:SF63">
    <property type="entry name" value="HISTIDINE KINASE"/>
    <property type="match status" value="1"/>
</dbReference>
<evidence type="ECO:0000313" key="18">
    <source>
        <dbReference type="Proteomes" id="UP000010366"/>
    </source>
</evidence>
<comment type="catalytic activity">
    <reaction evidence="1">
        <text>ATP + protein L-histidine = ADP + protein N-phospho-L-histidine.</text>
        <dbReference type="EC" id="2.7.13.3"/>
    </reaction>
</comment>
<dbReference type="SMART" id="SM00065">
    <property type="entry name" value="GAF"/>
    <property type="match status" value="2"/>
</dbReference>
<dbReference type="SMART" id="SM00387">
    <property type="entry name" value="HATPase_c"/>
    <property type="match status" value="1"/>
</dbReference>
<dbReference type="EC" id="2.7.13.3" evidence="3"/>
<evidence type="ECO:0000259" key="12">
    <source>
        <dbReference type="PROSITE" id="PS50046"/>
    </source>
</evidence>
<dbReference type="InterPro" id="IPR036890">
    <property type="entry name" value="HATPase_C_sf"/>
</dbReference>
<evidence type="ECO:0000256" key="5">
    <source>
        <dbReference type="ARBA" id="ARBA00022679"/>
    </source>
</evidence>
<dbReference type="Gene3D" id="2.10.70.100">
    <property type="match status" value="1"/>
</dbReference>
<dbReference type="SUPFAM" id="SSF52172">
    <property type="entry name" value="CheY-like"/>
    <property type="match status" value="1"/>
</dbReference>
<feature type="modified residue" description="4-aspartylphosphate" evidence="9">
    <location>
        <position position="1231"/>
    </location>
</feature>
<protein>
    <recommendedName>
        <fullName evidence="8">Circadian input-output histidine kinase CikA</fullName>
        <ecNumber evidence="3">2.7.13.3</ecNumber>
    </recommendedName>
</protein>
<dbReference type="InterPro" id="IPR046342">
    <property type="entry name" value="CBS_dom_sf"/>
</dbReference>
<evidence type="ECO:0000259" key="14">
    <source>
        <dbReference type="PROSITE" id="PS50110"/>
    </source>
</evidence>
<feature type="domain" description="CBS" evidence="16">
    <location>
        <begin position="109"/>
        <end position="169"/>
    </location>
</feature>
<evidence type="ECO:0000256" key="10">
    <source>
        <dbReference type="PROSITE-ProRule" id="PRU00703"/>
    </source>
</evidence>
<feature type="domain" description="Histidine kinase" evidence="13">
    <location>
        <begin position="890"/>
        <end position="1142"/>
    </location>
</feature>
<dbReference type="InterPro" id="IPR011006">
    <property type="entry name" value="CheY-like_superfamily"/>
</dbReference>
<dbReference type="EMBL" id="CP003600">
    <property type="protein sequence ID" value="AFY92157.1"/>
    <property type="molecule type" value="Genomic_DNA"/>
</dbReference>
<dbReference type="FunFam" id="1.10.287.130:FF:000145">
    <property type="entry name" value="Sensory transduction histidine kinase"/>
    <property type="match status" value="1"/>
</dbReference>
<reference evidence="17 18" key="1">
    <citation type="submission" date="2012-05" db="EMBL/GenBank/DDBJ databases">
        <title>Finished chromosome of genome of Chamaesiphon sp. PCC 6605.</title>
        <authorList>
            <consortium name="US DOE Joint Genome Institute"/>
            <person name="Gugger M."/>
            <person name="Coursin T."/>
            <person name="Rippka R."/>
            <person name="Tandeau De Marsac N."/>
            <person name="Huntemann M."/>
            <person name="Wei C.-L."/>
            <person name="Han J."/>
            <person name="Detter J.C."/>
            <person name="Han C."/>
            <person name="Tapia R."/>
            <person name="Chen A."/>
            <person name="Kyrpides N."/>
            <person name="Mavromatis K."/>
            <person name="Markowitz V."/>
            <person name="Szeto E."/>
            <person name="Ivanova N."/>
            <person name="Pagani I."/>
            <person name="Pati A."/>
            <person name="Goodwin L."/>
            <person name="Nordberg H.P."/>
            <person name="Cantor M.N."/>
            <person name="Hua S.X."/>
            <person name="Woyke T."/>
            <person name="Kerfeld C.A."/>
        </authorList>
    </citation>
    <scope>NUCLEOTIDE SEQUENCE [LARGE SCALE GENOMIC DNA]</scope>
    <source>
        <strain evidence="18">ATCC 27169 / PCC 6605</strain>
    </source>
</reference>
<dbReference type="PROSITE" id="PS50113">
    <property type="entry name" value="PAC"/>
    <property type="match status" value="2"/>
</dbReference>
<dbReference type="STRING" id="1173020.Cha6605_0897"/>
<evidence type="ECO:0000259" key="15">
    <source>
        <dbReference type="PROSITE" id="PS50113"/>
    </source>
</evidence>
<dbReference type="Pfam" id="PF08448">
    <property type="entry name" value="PAS_4"/>
    <property type="match status" value="1"/>
</dbReference>
<feature type="coiled-coil region" evidence="11">
    <location>
        <begin position="849"/>
        <end position="876"/>
    </location>
</feature>
<dbReference type="GO" id="GO:0009927">
    <property type="term" value="F:histidine phosphotransfer kinase activity"/>
    <property type="evidence" value="ECO:0007669"/>
    <property type="project" value="TreeGrafter"/>
</dbReference>
<keyword evidence="18" id="KW-1185">Reference proteome</keyword>
<dbReference type="Gene3D" id="3.10.580.10">
    <property type="entry name" value="CBS-domain"/>
    <property type="match status" value="1"/>
</dbReference>
<dbReference type="FunFam" id="3.30.565.10:FF:000010">
    <property type="entry name" value="Sensor histidine kinase RcsC"/>
    <property type="match status" value="1"/>
</dbReference>
<evidence type="ECO:0000313" key="17">
    <source>
        <dbReference type="EMBL" id="AFY92157.1"/>
    </source>
</evidence>
<dbReference type="Pfam" id="PF01590">
    <property type="entry name" value="GAF"/>
    <property type="match status" value="2"/>
</dbReference>
<dbReference type="Pfam" id="PF08447">
    <property type="entry name" value="PAS_3"/>
    <property type="match status" value="1"/>
</dbReference>
<dbReference type="eggNOG" id="COG0517">
    <property type="taxonomic scope" value="Bacteria"/>
</dbReference>
<proteinExistence type="inferred from homology"/>
<dbReference type="eggNOG" id="COG2202">
    <property type="taxonomic scope" value="Bacteria"/>
</dbReference>
<keyword evidence="5" id="KW-0808">Transferase</keyword>
<dbReference type="InterPro" id="IPR005467">
    <property type="entry name" value="His_kinase_dom"/>
</dbReference>
<dbReference type="Gene3D" id="1.10.287.130">
    <property type="match status" value="1"/>
</dbReference>
<dbReference type="InterPro" id="IPR000644">
    <property type="entry name" value="CBS_dom"/>
</dbReference>
<dbReference type="Gene3D" id="3.30.565.10">
    <property type="entry name" value="Histidine kinase-like ATPase, C-terminal domain"/>
    <property type="match status" value="1"/>
</dbReference>
<dbReference type="SUPFAM" id="SSF47384">
    <property type="entry name" value="Homodimeric domain of signal transducing histidine kinase"/>
    <property type="match status" value="1"/>
</dbReference>
<dbReference type="NCBIfam" id="TIGR00229">
    <property type="entry name" value="sensory_box"/>
    <property type="match status" value="1"/>
</dbReference>
<dbReference type="eggNOG" id="COG2203">
    <property type="taxonomic scope" value="Bacteria"/>
</dbReference>
<dbReference type="PATRIC" id="fig|1173020.3.peg.1050"/>
<dbReference type="RefSeq" id="WP_015158351.1">
    <property type="nucleotide sequence ID" value="NC_019697.1"/>
</dbReference>
<dbReference type="InterPro" id="IPR013656">
    <property type="entry name" value="PAS_4"/>
</dbReference>
<evidence type="ECO:0000256" key="11">
    <source>
        <dbReference type="SAM" id="Coils"/>
    </source>
</evidence>
<feature type="domain" description="PAC" evidence="15">
    <location>
        <begin position="283"/>
        <end position="336"/>
    </location>
</feature>
<keyword evidence="10" id="KW-0129">CBS domain</keyword>
<dbReference type="eggNOG" id="COG2205">
    <property type="taxonomic scope" value="Bacteria"/>
</dbReference>
<evidence type="ECO:0000259" key="13">
    <source>
        <dbReference type="PROSITE" id="PS50109"/>
    </source>
</evidence>
<dbReference type="InterPro" id="IPR013655">
    <property type="entry name" value="PAS_fold_3"/>
</dbReference>
<comment type="similarity">
    <text evidence="2">In the N-terminal section; belongs to the phytochrome family.</text>
</comment>
<feature type="domain" description="CBS" evidence="16">
    <location>
        <begin position="25"/>
        <end position="100"/>
    </location>
</feature>
<dbReference type="PROSITE" id="PS51371">
    <property type="entry name" value="CBS"/>
    <property type="match status" value="2"/>
</dbReference>
<dbReference type="CDD" id="cd00130">
    <property type="entry name" value="PAS"/>
    <property type="match status" value="2"/>
</dbReference>
<keyword evidence="4 9" id="KW-0597">Phosphoprotein</keyword>
<dbReference type="eggNOG" id="COG3437">
    <property type="taxonomic scope" value="Bacteria"/>
</dbReference>
<evidence type="ECO:0000259" key="16">
    <source>
        <dbReference type="PROSITE" id="PS51371"/>
    </source>
</evidence>
<dbReference type="CDD" id="cd17546">
    <property type="entry name" value="REC_hyHK_CKI1_RcsC-like"/>
    <property type="match status" value="1"/>
</dbReference>
<dbReference type="OrthoDB" id="529800at2"/>
<evidence type="ECO:0000256" key="1">
    <source>
        <dbReference type="ARBA" id="ARBA00000085"/>
    </source>
</evidence>
<evidence type="ECO:0000256" key="6">
    <source>
        <dbReference type="ARBA" id="ARBA00022777"/>
    </source>
</evidence>
<dbReference type="PROSITE" id="PS50046">
    <property type="entry name" value="PHYTOCHROME_2"/>
    <property type="match status" value="2"/>
</dbReference>
<dbReference type="InterPro" id="IPR004358">
    <property type="entry name" value="Sig_transdc_His_kin-like_C"/>
</dbReference>
<dbReference type="PROSITE" id="PS50110">
    <property type="entry name" value="RESPONSE_REGULATORY"/>
    <property type="match status" value="1"/>
</dbReference>